<proteinExistence type="predicted"/>
<comment type="caution">
    <text evidence="2">The sequence shown here is derived from an EMBL/GenBank/DDBJ whole genome shotgun (WGS) entry which is preliminary data.</text>
</comment>
<feature type="compositionally biased region" description="Basic residues" evidence="1">
    <location>
        <begin position="42"/>
        <end position="56"/>
    </location>
</feature>
<feature type="region of interest" description="Disordered" evidence="1">
    <location>
        <begin position="1"/>
        <end position="23"/>
    </location>
</feature>
<organism evidence="2 3">
    <name type="scientific">Olea europaea subsp. europaea</name>
    <dbReference type="NCBI Taxonomy" id="158383"/>
    <lineage>
        <taxon>Eukaryota</taxon>
        <taxon>Viridiplantae</taxon>
        <taxon>Streptophyta</taxon>
        <taxon>Embryophyta</taxon>
        <taxon>Tracheophyta</taxon>
        <taxon>Spermatophyta</taxon>
        <taxon>Magnoliopsida</taxon>
        <taxon>eudicotyledons</taxon>
        <taxon>Gunneridae</taxon>
        <taxon>Pentapetalae</taxon>
        <taxon>asterids</taxon>
        <taxon>lamiids</taxon>
        <taxon>Lamiales</taxon>
        <taxon>Oleaceae</taxon>
        <taxon>Oleeae</taxon>
        <taxon>Olea</taxon>
    </lineage>
</organism>
<gene>
    <name evidence="2" type="ORF">OLEA9_A024923</name>
</gene>
<reference evidence="2 3" key="1">
    <citation type="submission" date="2019-12" db="EMBL/GenBank/DDBJ databases">
        <authorList>
            <person name="Alioto T."/>
            <person name="Alioto T."/>
            <person name="Gomez Garrido J."/>
        </authorList>
    </citation>
    <scope>NUCLEOTIDE SEQUENCE [LARGE SCALE GENOMIC DNA]</scope>
</reference>
<evidence type="ECO:0000313" key="2">
    <source>
        <dbReference type="EMBL" id="CAA2996719.1"/>
    </source>
</evidence>
<evidence type="ECO:0000256" key="1">
    <source>
        <dbReference type="SAM" id="MobiDB-lite"/>
    </source>
</evidence>
<dbReference type="Proteomes" id="UP000594638">
    <property type="component" value="Unassembled WGS sequence"/>
</dbReference>
<protein>
    <submittedName>
        <fullName evidence="2">Uncharacterized protein</fullName>
    </submittedName>
</protein>
<keyword evidence="3" id="KW-1185">Reference proteome</keyword>
<dbReference type="AlphaFoldDB" id="A0A8S0SWU8"/>
<evidence type="ECO:0000313" key="3">
    <source>
        <dbReference type="Proteomes" id="UP000594638"/>
    </source>
</evidence>
<name>A0A8S0SWU8_OLEEU</name>
<dbReference type="EMBL" id="CACTIH010005532">
    <property type="protein sequence ID" value="CAA2996719.1"/>
    <property type="molecule type" value="Genomic_DNA"/>
</dbReference>
<accession>A0A8S0SWU8</accession>
<dbReference type="Gramene" id="OE9A024923T1">
    <property type="protein sequence ID" value="OE9A024923C1"/>
    <property type="gene ID" value="OE9A024923"/>
</dbReference>
<sequence length="126" mass="14480">MESSASTSCSMPMPALDSGLDTEPPVCLTCTGRLDQQEEKKEKKKKKKGDGRRRKGKKEEESVYCLQAEEWKEKESYSRRKKITFAKNRGGGMWVLFSLCGVRWRLRRERYGVVCYAFGLSLPSFP</sequence>
<feature type="compositionally biased region" description="Polar residues" evidence="1">
    <location>
        <begin position="1"/>
        <end position="10"/>
    </location>
</feature>
<feature type="region of interest" description="Disordered" evidence="1">
    <location>
        <begin position="36"/>
        <end position="61"/>
    </location>
</feature>